<dbReference type="Proteomes" id="UP000011135">
    <property type="component" value="Unassembled WGS sequence"/>
</dbReference>
<feature type="region of interest" description="Disordered" evidence="1">
    <location>
        <begin position="186"/>
        <end position="210"/>
    </location>
</feature>
<evidence type="ECO:0000313" key="3">
    <source>
        <dbReference type="EMBL" id="ELR71332.1"/>
    </source>
</evidence>
<name>L8JVT3_9BACT</name>
<organism evidence="3 4">
    <name type="scientific">Fulvivirga imtechensis AK7</name>
    <dbReference type="NCBI Taxonomy" id="1237149"/>
    <lineage>
        <taxon>Bacteria</taxon>
        <taxon>Pseudomonadati</taxon>
        <taxon>Bacteroidota</taxon>
        <taxon>Cytophagia</taxon>
        <taxon>Cytophagales</taxon>
        <taxon>Fulvivirgaceae</taxon>
        <taxon>Fulvivirga</taxon>
    </lineage>
</organism>
<sequence>MKLITRIRFLVPASVAFLALIVYFLPLDDSYRINLFTELLGVLVTVVLVDYLYRIESEKEEKKLEAKRVLKADNLLSIYIKRYKDDLNYMTSERPYPPKDLSKITVNDLQYMYDKAYLLNRPFFVKKYVMYFDSLRKLIEQIKSVLPILESKYHTELIISLQTFISVNDTSYLEDRVKERETMTYGNKNAASEDKESLKTYSSEAEKGKSQGTTNDLYIELARSIRGNVVLLKVYELYIDQLKNRPK</sequence>
<evidence type="ECO:0000256" key="2">
    <source>
        <dbReference type="SAM" id="Phobius"/>
    </source>
</evidence>
<dbReference type="RefSeq" id="WP_009580150.1">
    <property type="nucleotide sequence ID" value="NZ_AMZN01000042.1"/>
</dbReference>
<reference evidence="3 4" key="1">
    <citation type="submission" date="2012-12" db="EMBL/GenBank/DDBJ databases">
        <title>Genome assembly of Fulvivirga imtechensis AK7.</title>
        <authorList>
            <person name="Nupur N."/>
            <person name="Khatri I."/>
            <person name="Kumar R."/>
            <person name="Subramanian S."/>
            <person name="Pinnaka A."/>
        </authorList>
    </citation>
    <scope>NUCLEOTIDE SEQUENCE [LARGE SCALE GENOMIC DNA]</scope>
    <source>
        <strain evidence="3 4">AK7</strain>
    </source>
</reference>
<keyword evidence="4" id="KW-1185">Reference proteome</keyword>
<feature type="transmembrane region" description="Helical" evidence="2">
    <location>
        <begin position="31"/>
        <end position="53"/>
    </location>
</feature>
<dbReference type="AlphaFoldDB" id="L8JVT3"/>
<feature type="transmembrane region" description="Helical" evidence="2">
    <location>
        <begin position="7"/>
        <end position="25"/>
    </location>
</feature>
<accession>L8JVT3</accession>
<keyword evidence="2" id="KW-1133">Transmembrane helix</keyword>
<dbReference type="EMBL" id="AMZN01000042">
    <property type="protein sequence ID" value="ELR71332.1"/>
    <property type="molecule type" value="Genomic_DNA"/>
</dbReference>
<keyword evidence="2" id="KW-0472">Membrane</keyword>
<comment type="caution">
    <text evidence="3">The sequence shown here is derived from an EMBL/GenBank/DDBJ whole genome shotgun (WGS) entry which is preliminary data.</text>
</comment>
<proteinExistence type="predicted"/>
<evidence type="ECO:0000256" key="1">
    <source>
        <dbReference type="SAM" id="MobiDB-lite"/>
    </source>
</evidence>
<gene>
    <name evidence="3" type="ORF">C900_02833</name>
</gene>
<feature type="compositionally biased region" description="Basic and acidic residues" evidence="1">
    <location>
        <begin position="191"/>
        <end position="209"/>
    </location>
</feature>
<keyword evidence="2" id="KW-0812">Transmembrane</keyword>
<evidence type="ECO:0000313" key="4">
    <source>
        <dbReference type="Proteomes" id="UP000011135"/>
    </source>
</evidence>
<protein>
    <submittedName>
        <fullName evidence="3">Uncharacterized protein</fullName>
    </submittedName>
</protein>